<comment type="caution">
    <text evidence="3">The sequence shown here is derived from an EMBL/GenBank/DDBJ whole genome shotgun (WGS) entry which is preliminary data.</text>
</comment>
<dbReference type="InterPro" id="IPR002347">
    <property type="entry name" value="SDR_fam"/>
</dbReference>
<dbReference type="Gene3D" id="3.40.50.720">
    <property type="entry name" value="NAD(P)-binding Rossmann-like Domain"/>
    <property type="match status" value="2"/>
</dbReference>
<reference evidence="3 4" key="1">
    <citation type="submission" date="2018-03" db="EMBL/GenBank/DDBJ databases">
        <title>Genomes of Pezizomycetes fungi and the evolution of truffles.</title>
        <authorList>
            <person name="Murat C."/>
            <person name="Payen T."/>
            <person name="Noel B."/>
            <person name="Kuo A."/>
            <person name="Martin F.M."/>
        </authorList>
    </citation>
    <scope>NUCLEOTIDE SEQUENCE [LARGE SCALE GENOMIC DNA]</scope>
    <source>
        <strain evidence="3">091103-1</strain>
    </source>
</reference>
<dbReference type="OrthoDB" id="1669814at2759"/>
<keyword evidence="4" id="KW-1185">Reference proteome</keyword>
<evidence type="ECO:0000313" key="3">
    <source>
        <dbReference type="EMBL" id="PWW71624.1"/>
    </source>
</evidence>
<gene>
    <name evidence="3" type="ORF">C7212DRAFT_348949</name>
</gene>
<dbReference type="GO" id="GO:0016616">
    <property type="term" value="F:oxidoreductase activity, acting on the CH-OH group of donors, NAD or NADP as acceptor"/>
    <property type="evidence" value="ECO:0007669"/>
    <property type="project" value="UniProtKB-ARBA"/>
</dbReference>
<dbReference type="PANTHER" id="PTHR43008:SF4">
    <property type="entry name" value="CHAIN DEHYDROGENASE, PUTATIVE (AFU_ORTHOLOGUE AFUA_4G08710)-RELATED"/>
    <property type="match status" value="1"/>
</dbReference>
<dbReference type="Pfam" id="PF13561">
    <property type="entry name" value="adh_short_C2"/>
    <property type="match status" value="1"/>
</dbReference>
<dbReference type="STRING" id="42249.A0A317SBB0"/>
<dbReference type="InterPro" id="IPR036291">
    <property type="entry name" value="NAD(P)-bd_dom_sf"/>
</dbReference>
<protein>
    <submittedName>
        <fullName evidence="3">Uncharacterized protein</fullName>
    </submittedName>
</protein>
<dbReference type="Proteomes" id="UP000246991">
    <property type="component" value="Unassembled WGS sequence"/>
</dbReference>
<keyword evidence="2" id="KW-0560">Oxidoreductase</keyword>
<sequence>MDAVALEGTLAETGAENGRFEGLIAASGMGKERKTMEYTTVDFNRIMRVAIIGVFGTAQAAASEMLLQGHRSPVSQNLAPEWGPHSVCINSISPGYMSTQATLRDFQASPRKEGFLSDGNMLRRRSQWEEYRGTQALLVSNASSFKAGAILLQRMNHFHAVLVSSSFSQLHDHTLHDPVLMFMLLGSRQVAEMSSGRGLRYELRMPDSLIPSYDTTLTSP</sequence>
<evidence type="ECO:0000313" key="4">
    <source>
        <dbReference type="Proteomes" id="UP000246991"/>
    </source>
</evidence>
<proteinExistence type="inferred from homology"/>
<dbReference type="AlphaFoldDB" id="A0A317SBB0"/>
<evidence type="ECO:0000256" key="2">
    <source>
        <dbReference type="ARBA" id="ARBA00023002"/>
    </source>
</evidence>
<organism evidence="3 4">
    <name type="scientific">Tuber magnatum</name>
    <name type="common">white Piedmont truffle</name>
    <dbReference type="NCBI Taxonomy" id="42249"/>
    <lineage>
        <taxon>Eukaryota</taxon>
        <taxon>Fungi</taxon>
        <taxon>Dikarya</taxon>
        <taxon>Ascomycota</taxon>
        <taxon>Pezizomycotina</taxon>
        <taxon>Pezizomycetes</taxon>
        <taxon>Pezizales</taxon>
        <taxon>Tuberaceae</taxon>
        <taxon>Tuber</taxon>
    </lineage>
</organism>
<comment type="similarity">
    <text evidence="1">Belongs to the short-chain dehydrogenases/reductases (SDR) family.</text>
</comment>
<accession>A0A317SBB0</accession>
<name>A0A317SBB0_9PEZI</name>
<evidence type="ECO:0000256" key="1">
    <source>
        <dbReference type="ARBA" id="ARBA00006484"/>
    </source>
</evidence>
<dbReference type="EMBL" id="PYWC01000157">
    <property type="protein sequence ID" value="PWW71624.1"/>
    <property type="molecule type" value="Genomic_DNA"/>
</dbReference>
<dbReference type="GO" id="GO:0050664">
    <property type="term" value="F:oxidoreductase activity, acting on NAD(P)H, oxygen as acceptor"/>
    <property type="evidence" value="ECO:0007669"/>
    <property type="project" value="TreeGrafter"/>
</dbReference>
<dbReference type="PANTHER" id="PTHR43008">
    <property type="entry name" value="BENZIL REDUCTASE"/>
    <property type="match status" value="1"/>
</dbReference>
<dbReference type="SUPFAM" id="SSF51735">
    <property type="entry name" value="NAD(P)-binding Rossmann-fold domains"/>
    <property type="match status" value="1"/>
</dbReference>